<feature type="compositionally biased region" description="Low complexity" evidence="1">
    <location>
        <begin position="75"/>
        <end position="91"/>
    </location>
</feature>
<organism evidence="2 3">
    <name type="scientific">Sporothrix eucalyptigena</name>
    <dbReference type="NCBI Taxonomy" id="1812306"/>
    <lineage>
        <taxon>Eukaryota</taxon>
        <taxon>Fungi</taxon>
        <taxon>Dikarya</taxon>
        <taxon>Ascomycota</taxon>
        <taxon>Pezizomycotina</taxon>
        <taxon>Sordariomycetes</taxon>
        <taxon>Sordariomycetidae</taxon>
        <taxon>Ophiostomatales</taxon>
        <taxon>Ophiostomataceae</taxon>
        <taxon>Sporothrix</taxon>
    </lineage>
</organism>
<feature type="compositionally biased region" description="Polar residues" evidence="1">
    <location>
        <begin position="101"/>
        <end position="111"/>
    </location>
</feature>
<feature type="compositionally biased region" description="Polar residues" evidence="1">
    <location>
        <begin position="585"/>
        <end position="598"/>
    </location>
</feature>
<proteinExistence type="predicted"/>
<evidence type="ECO:0000313" key="3">
    <source>
        <dbReference type="Proteomes" id="UP001642482"/>
    </source>
</evidence>
<feature type="region of interest" description="Disordered" evidence="1">
    <location>
        <begin position="1"/>
        <end position="375"/>
    </location>
</feature>
<evidence type="ECO:0000313" key="2">
    <source>
        <dbReference type="EMBL" id="CAK7211085.1"/>
    </source>
</evidence>
<feature type="compositionally biased region" description="Low complexity" evidence="1">
    <location>
        <begin position="155"/>
        <end position="165"/>
    </location>
</feature>
<feature type="compositionally biased region" description="Pro residues" evidence="1">
    <location>
        <begin position="171"/>
        <end position="183"/>
    </location>
</feature>
<feature type="compositionally biased region" description="Low complexity" evidence="1">
    <location>
        <begin position="360"/>
        <end position="370"/>
    </location>
</feature>
<evidence type="ECO:0000256" key="1">
    <source>
        <dbReference type="SAM" id="MobiDB-lite"/>
    </source>
</evidence>
<dbReference type="Proteomes" id="UP001642482">
    <property type="component" value="Unassembled WGS sequence"/>
</dbReference>
<protein>
    <submittedName>
        <fullName evidence="2">Uncharacterized protein</fullName>
    </submittedName>
</protein>
<keyword evidence="3" id="KW-1185">Reference proteome</keyword>
<dbReference type="EMBL" id="CAWUHD010000006">
    <property type="protein sequence ID" value="CAK7211085.1"/>
    <property type="molecule type" value="Genomic_DNA"/>
</dbReference>
<feature type="compositionally biased region" description="Polar residues" evidence="1">
    <location>
        <begin position="300"/>
        <end position="338"/>
    </location>
</feature>
<feature type="compositionally biased region" description="Low complexity" evidence="1">
    <location>
        <begin position="274"/>
        <end position="295"/>
    </location>
</feature>
<reference evidence="2 3" key="1">
    <citation type="submission" date="2024-01" db="EMBL/GenBank/DDBJ databases">
        <authorList>
            <person name="Allen C."/>
            <person name="Tagirdzhanova G."/>
        </authorList>
    </citation>
    <scope>NUCLEOTIDE SEQUENCE [LARGE SCALE GENOMIC DNA]</scope>
</reference>
<feature type="compositionally biased region" description="Polar residues" evidence="1">
    <location>
        <begin position="47"/>
        <end position="67"/>
    </location>
</feature>
<accession>A0ABP0AV44</accession>
<feature type="region of interest" description="Disordered" evidence="1">
    <location>
        <begin position="475"/>
        <end position="570"/>
    </location>
</feature>
<comment type="caution">
    <text evidence="2">The sequence shown here is derived from an EMBL/GenBank/DDBJ whole genome shotgun (WGS) entry which is preliminary data.</text>
</comment>
<sequence length="598" mass="62194">MSPGHLDKGGAAGRPRTVSGSTSSDEEENWHSTPASPTIKPPVDDANMNQSTRTAKGTMADKNSAQRKSFAKPSTSTASSVVEVEEGGAATRPGSDEQHEQGLSNEQGSSRLKQKPPTSIPPSSGPASESGGGGGGDDAFSDIALDDQRQSVMPSAAATEASEAARVFATPPLPSTPTLPPLPERPRAARISTASILANGGGSPFADDEDIMGEAGPSSAATRHSLPPPLPPRNSISSVAGAPIFPPPPKRRQPRGARPTSLASVIGSGGYGSGTASPSSSTASPRSSSFFSPGYLNRALPQTPTSVVSGNSRPSSYAFFSSPTSGYGNNMNTSTTRPLSLPMDVPRPLRLQPSPLVRRGTSTPGSSSNTGGVGGGEADYDMAWLRAHQSAARMARRRQREQHMAPNDHKLYRQQLESHEGAFEVLACFLQRLARAENETLEPKNFPTSFAEQRQQKEAMDNMRQETVEALTPLLAYGPSDPVPPLAASTATTSRQKTASAATAASKNGHPSNHSIGLPPTPPLSPRRGDVRRESGMSSITETSLGGGQDDSSSIFGGAGNRASTDTWRSSMKRASALFSGWGGSNTAPASTTRFSGD</sequence>
<feature type="region of interest" description="Disordered" evidence="1">
    <location>
        <begin position="440"/>
        <end position="462"/>
    </location>
</feature>
<gene>
    <name evidence="2" type="ORF">SEUCBS140593_001048</name>
</gene>
<name>A0ABP0AV44_9PEZI</name>
<feature type="compositionally biased region" description="Polar residues" evidence="1">
    <location>
        <begin position="536"/>
        <end position="555"/>
    </location>
</feature>
<feature type="region of interest" description="Disordered" evidence="1">
    <location>
        <begin position="579"/>
        <end position="598"/>
    </location>
</feature>
<feature type="compositionally biased region" description="Low complexity" evidence="1">
    <location>
        <begin position="487"/>
        <end position="506"/>
    </location>
</feature>